<keyword evidence="1" id="KW-0812">Transmembrane</keyword>
<keyword evidence="1" id="KW-1133">Transmembrane helix</keyword>
<keyword evidence="1" id="KW-0472">Membrane</keyword>
<dbReference type="EMBL" id="JAOYFB010000039">
    <property type="protein sequence ID" value="KAK4030047.1"/>
    <property type="molecule type" value="Genomic_DNA"/>
</dbReference>
<comment type="caution">
    <text evidence="2">The sequence shown here is derived from an EMBL/GenBank/DDBJ whole genome shotgun (WGS) entry which is preliminary data.</text>
</comment>
<name>A0ABR0AYR1_9CRUS</name>
<gene>
    <name evidence="2" type="ORF">OUZ56_023005</name>
</gene>
<evidence type="ECO:0000313" key="3">
    <source>
        <dbReference type="Proteomes" id="UP001234178"/>
    </source>
</evidence>
<evidence type="ECO:0000256" key="1">
    <source>
        <dbReference type="SAM" id="Phobius"/>
    </source>
</evidence>
<accession>A0ABR0AYR1</accession>
<protein>
    <submittedName>
        <fullName evidence="2">Uncharacterized protein</fullName>
    </submittedName>
</protein>
<proteinExistence type="predicted"/>
<reference evidence="2 3" key="1">
    <citation type="journal article" date="2023" name="Nucleic Acids Res.">
        <title>The hologenome of Daphnia magna reveals possible DNA methylation and microbiome-mediated evolution of the host genome.</title>
        <authorList>
            <person name="Chaturvedi A."/>
            <person name="Li X."/>
            <person name="Dhandapani V."/>
            <person name="Marshall H."/>
            <person name="Kissane S."/>
            <person name="Cuenca-Cambronero M."/>
            <person name="Asole G."/>
            <person name="Calvet F."/>
            <person name="Ruiz-Romero M."/>
            <person name="Marangio P."/>
            <person name="Guigo R."/>
            <person name="Rago D."/>
            <person name="Mirbahai L."/>
            <person name="Eastwood N."/>
            <person name="Colbourne J.K."/>
            <person name="Zhou J."/>
            <person name="Mallon E."/>
            <person name="Orsini L."/>
        </authorList>
    </citation>
    <scope>NUCLEOTIDE SEQUENCE [LARGE SCALE GENOMIC DNA]</scope>
    <source>
        <strain evidence="2">LRV0_1</strain>
    </source>
</reference>
<sequence>MSWSSPGIAVGEVHNFPCLLPDCVFRLCGYCGTQPNFSVLILPRITLPLRSVLGLVNLLLLAGWIWTVGVYHSPEPNFCCWYNRRGDEGLHINLLFRRYEVFRLDFATAKSNSSNRRDWCKQFTVVSFVENVGVFYMLLISSGPFQLCSLMGYFLTLERQCSGVCTRGGFSPALHINPIVHSVFHCRCVMPTMAVMSCLYLLCY</sequence>
<organism evidence="2 3">
    <name type="scientific">Daphnia magna</name>
    <dbReference type="NCBI Taxonomy" id="35525"/>
    <lineage>
        <taxon>Eukaryota</taxon>
        <taxon>Metazoa</taxon>
        <taxon>Ecdysozoa</taxon>
        <taxon>Arthropoda</taxon>
        <taxon>Crustacea</taxon>
        <taxon>Branchiopoda</taxon>
        <taxon>Diplostraca</taxon>
        <taxon>Cladocera</taxon>
        <taxon>Anomopoda</taxon>
        <taxon>Daphniidae</taxon>
        <taxon>Daphnia</taxon>
    </lineage>
</organism>
<feature type="transmembrane region" description="Helical" evidence="1">
    <location>
        <begin position="47"/>
        <end position="66"/>
    </location>
</feature>
<keyword evidence="3" id="KW-1185">Reference proteome</keyword>
<evidence type="ECO:0000313" key="2">
    <source>
        <dbReference type="EMBL" id="KAK4030047.1"/>
    </source>
</evidence>
<feature type="transmembrane region" description="Helical" evidence="1">
    <location>
        <begin position="134"/>
        <end position="157"/>
    </location>
</feature>
<dbReference type="Proteomes" id="UP001234178">
    <property type="component" value="Unassembled WGS sequence"/>
</dbReference>